<keyword evidence="2" id="KW-0732">Signal</keyword>
<evidence type="ECO:0000313" key="4">
    <source>
        <dbReference type="Proteomes" id="UP001306592"/>
    </source>
</evidence>
<feature type="chain" id="PRO_5047299541" evidence="2">
    <location>
        <begin position="20"/>
        <end position="125"/>
    </location>
</feature>
<evidence type="ECO:0000313" key="3">
    <source>
        <dbReference type="EMBL" id="MEI2681757.1"/>
    </source>
</evidence>
<accession>A0ABU8DFI5</accession>
<evidence type="ECO:0000256" key="2">
    <source>
        <dbReference type="SAM" id="SignalP"/>
    </source>
</evidence>
<proteinExistence type="predicted"/>
<comment type="caution">
    <text evidence="3">The sequence shown here is derived from an EMBL/GenBank/DDBJ whole genome shotgun (WGS) entry which is preliminary data.</text>
</comment>
<gene>
    <name evidence="3" type="ORF">V8N49_08805</name>
</gene>
<dbReference type="Proteomes" id="UP001306592">
    <property type="component" value="Unassembled WGS sequence"/>
</dbReference>
<reference evidence="3 4" key="1">
    <citation type="submission" date="2024-02" db="EMBL/GenBank/DDBJ databases">
        <title>First report Erwinia aphidicola in onion in Chile.</title>
        <authorList>
            <person name="Valenzuela M."/>
            <person name="Pena M."/>
            <person name="Dutta B."/>
        </authorList>
    </citation>
    <scope>NUCLEOTIDE SEQUENCE [LARGE SCALE GENOMIC DNA]</scope>
    <source>
        <strain evidence="3 4">QCJ3A</strain>
    </source>
</reference>
<protein>
    <submittedName>
        <fullName evidence="3">DUF1090 domain-containing protein</fullName>
    </submittedName>
</protein>
<dbReference type="Pfam" id="PF06476">
    <property type="entry name" value="DUF1090"/>
    <property type="match status" value="1"/>
</dbReference>
<dbReference type="InterPro" id="IPR009468">
    <property type="entry name" value="DUF1090"/>
</dbReference>
<organism evidence="3 4">
    <name type="scientific">Erwinia aphidicola</name>
    <dbReference type="NCBI Taxonomy" id="68334"/>
    <lineage>
        <taxon>Bacteria</taxon>
        <taxon>Pseudomonadati</taxon>
        <taxon>Pseudomonadota</taxon>
        <taxon>Gammaproteobacteria</taxon>
        <taxon>Enterobacterales</taxon>
        <taxon>Erwiniaceae</taxon>
        <taxon>Erwinia</taxon>
    </lineage>
</organism>
<feature type="compositionally biased region" description="Basic and acidic residues" evidence="1">
    <location>
        <begin position="72"/>
        <end position="92"/>
    </location>
</feature>
<name>A0ABU8DFI5_ERWAP</name>
<keyword evidence="4" id="KW-1185">Reference proteome</keyword>
<dbReference type="RefSeq" id="WP_048914681.1">
    <property type="nucleotide sequence ID" value="NZ_CAKKMT010000015.1"/>
</dbReference>
<feature type="region of interest" description="Disordered" evidence="1">
    <location>
        <begin position="63"/>
        <end position="125"/>
    </location>
</feature>
<sequence length="125" mass="13721">MKIRILMASLLMVMGSAHAAETLTGCAAKRAEVAQQIQYADAHGNSAQKAGLERALKEIDQHCTDSSLMADRQQKVQEKMEKVAERQADLREAQAGGSSKKIAKQQEKLARAQQELQEARDSLSQ</sequence>
<feature type="signal peptide" evidence="2">
    <location>
        <begin position="1"/>
        <end position="19"/>
    </location>
</feature>
<dbReference type="EMBL" id="JBANEI010000004">
    <property type="protein sequence ID" value="MEI2681757.1"/>
    <property type="molecule type" value="Genomic_DNA"/>
</dbReference>
<evidence type="ECO:0000256" key="1">
    <source>
        <dbReference type="SAM" id="MobiDB-lite"/>
    </source>
</evidence>